<dbReference type="SUPFAM" id="SSF47616">
    <property type="entry name" value="GST C-terminal domain-like"/>
    <property type="match status" value="1"/>
</dbReference>
<proteinExistence type="evidence at transcript level"/>
<accession>A0A8F8MZ07</accession>
<reference evidence="4" key="1">
    <citation type="submission" date="2021-03" db="EMBL/GenBank/DDBJ databases">
        <authorList>
            <person name="Li R."/>
            <person name="Gong F."/>
            <person name="Pan H."/>
            <person name="Liang H."/>
            <person name="Miao H."/>
            <person name="Zhao Y."/>
            <person name="Duan L."/>
            <person name="Yang H."/>
            <person name="Wang L."/>
            <person name="Chen S."/>
            <person name="Zhu H."/>
        </authorList>
    </citation>
    <scope>NUCLEOTIDE SEQUENCE</scope>
    <source>
        <strain evidence="4">AglaGSTD3</strain>
    </source>
</reference>
<dbReference type="PROSITE" id="PS50405">
    <property type="entry name" value="GST_CTER"/>
    <property type="match status" value="1"/>
</dbReference>
<name>A0A8F8MZ07_ANOGL</name>
<evidence type="ECO:0000259" key="3">
    <source>
        <dbReference type="PROSITE" id="PS50405"/>
    </source>
</evidence>
<dbReference type="SFLD" id="SFLDS00019">
    <property type="entry name" value="Glutathione_Transferase_(cytos"/>
    <property type="match status" value="1"/>
</dbReference>
<protein>
    <submittedName>
        <fullName evidence="4">Glutathione S-transferase</fullName>
    </submittedName>
</protein>
<dbReference type="AlphaFoldDB" id="A0A8F8MZ07"/>
<dbReference type="OrthoDB" id="2309723at2759"/>
<dbReference type="CDD" id="cd03045">
    <property type="entry name" value="GST_N_Delta_Epsilon"/>
    <property type="match status" value="1"/>
</dbReference>
<feature type="domain" description="GST N-terminal" evidence="2">
    <location>
        <begin position="21"/>
        <end position="102"/>
    </location>
</feature>
<dbReference type="InterPro" id="IPR010987">
    <property type="entry name" value="Glutathione-S-Trfase_C-like"/>
</dbReference>
<keyword evidence="4" id="KW-0808">Transferase</keyword>
<organism evidence="4">
    <name type="scientific">Anoplophora glabripennis</name>
    <name type="common">Asian longhorn beetle</name>
    <name type="synonym">Anoplophora nobilis</name>
    <dbReference type="NCBI Taxonomy" id="217634"/>
    <lineage>
        <taxon>Eukaryota</taxon>
        <taxon>Metazoa</taxon>
        <taxon>Ecdysozoa</taxon>
        <taxon>Arthropoda</taxon>
        <taxon>Hexapoda</taxon>
        <taxon>Insecta</taxon>
        <taxon>Pterygota</taxon>
        <taxon>Neoptera</taxon>
        <taxon>Endopterygota</taxon>
        <taxon>Coleoptera</taxon>
        <taxon>Polyphaga</taxon>
        <taxon>Cucujiformia</taxon>
        <taxon>Chrysomeloidea</taxon>
        <taxon>Cerambycidae</taxon>
        <taxon>Lamiinae</taxon>
        <taxon>Lamiini</taxon>
        <taxon>Anoplophora</taxon>
    </lineage>
</organism>
<sequence length="237" mass="27136">MLGIPTISTPANDIFDGKVRMALDLYYAPGSAPCRIVLLAAKAIGVDLNLKLLNLYEGEHLKPEFLKLNPQHTIPTLVDNGFVIWESRAIITYLQNKYGRIDSLYPKEPKKRAVVDQRLFFDMDFYFRLYQVYNRNTIGGGPPDPEKLKKANESLEFLDTFLNDSEFVAGDHLTLADLSLVVQISNLEVLKHDLSPYKNIRRWYDKVKVTAPGYKEANEDHLEVVREMIEKFSKGNK</sequence>
<dbReference type="InterPro" id="IPR036249">
    <property type="entry name" value="Thioredoxin-like_sf"/>
</dbReference>
<dbReference type="Pfam" id="PF02798">
    <property type="entry name" value="GST_N"/>
    <property type="match status" value="1"/>
</dbReference>
<dbReference type="InterPro" id="IPR036282">
    <property type="entry name" value="Glutathione-S-Trfase_C_sf"/>
</dbReference>
<evidence type="ECO:0000259" key="2">
    <source>
        <dbReference type="PROSITE" id="PS50404"/>
    </source>
</evidence>
<dbReference type="SFLD" id="SFLDG00358">
    <property type="entry name" value="Main_(cytGST)"/>
    <property type="match status" value="1"/>
</dbReference>
<dbReference type="PANTHER" id="PTHR43969">
    <property type="entry name" value="GLUTATHIONE S TRANSFERASE D10, ISOFORM A-RELATED"/>
    <property type="match status" value="1"/>
</dbReference>
<dbReference type="SFLD" id="SFLDG01153">
    <property type="entry name" value="Main.4:_Theta-like"/>
    <property type="match status" value="1"/>
</dbReference>
<dbReference type="FunFam" id="3.40.30.10:FF:000034">
    <property type="entry name" value="glutathione S-transferase 1"/>
    <property type="match status" value="1"/>
</dbReference>
<evidence type="ECO:0000313" key="4">
    <source>
        <dbReference type="EMBL" id="QYA72012.1"/>
    </source>
</evidence>
<evidence type="ECO:0000256" key="1">
    <source>
        <dbReference type="ARBA" id="ARBA00011738"/>
    </source>
</evidence>
<dbReference type="FunFam" id="1.20.1050.10:FF:000007">
    <property type="entry name" value="Glutathione S-transferase 1-1"/>
    <property type="match status" value="1"/>
</dbReference>
<feature type="domain" description="GST C-terminal" evidence="3">
    <location>
        <begin position="108"/>
        <end position="232"/>
    </location>
</feature>
<dbReference type="GO" id="GO:0004364">
    <property type="term" value="F:glutathione transferase activity"/>
    <property type="evidence" value="ECO:0007669"/>
    <property type="project" value="TreeGrafter"/>
</dbReference>
<dbReference type="EMBL" id="MW809384">
    <property type="protein sequence ID" value="QYA72012.1"/>
    <property type="molecule type" value="mRNA"/>
</dbReference>
<dbReference type="PANTHER" id="PTHR43969:SF9">
    <property type="entry name" value="GLUTATHIONE S TRANSFERASE D10, ISOFORM A-RELATED"/>
    <property type="match status" value="1"/>
</dbReference>
<dbReference type="PROSITE" id="PS50404">
    <property type="entry name" value="GST_NTER"/>
    <property type="match status" value="1"/>
</dbReference>
<dbReference type="SUPFAM" id="SSF52833">
    <property type="entry name" value="Thioredoxin-like"/>
    <property type="match status" value="1"/>
</dbReference>
<dbReference type="KEGG" id="agb:108903160"/>
<dbReference type="Gene3D" id="3.40.30.10">
    <property type="entry name" value="Glutaredoxin"/>
    <property type="match status" value="1"/>
</dbReference>
<dbReference type="InterPro" id="IPR040079">
    <property type="entry name" value="Glutathione_S-Trfase"/>
</dbReference>
<dbReference type="Gene3D" id="1.20.1050.10">
    <property type="match status" value="1"/>
</dbReference>
<dbReference type="GeneID" id="108903160"/>
<dbReference type="Pfam" id="PF13410">
    <property type="entry name" value="GST_C_2"/>
    <property type="match status" value="1"/>
</dbReference>
<dbReference type="GO" id="GO:0006749">
    <property type="term" value="P:glutathione metabolic process"/>
    <property type="evidence" value="ECO:0007669"/>
    <property type="project" value="TreeGrafter"/>
</dbReference>
<dbReference type="InterPro" id="IPR004045">
    <property type="entry name" value="Glutathione_S-Trfase_N"/>
</dbReference>
<dbReference type="CDD" id="cd03177">
    <property type="entry name" value="GST_C_Delta_Epsilon"/>
    <property type="match status" value="1"/>
</dbReference>
<comment type="subunit">
    <text evidence="1">Homodimer.</text>
</comment>